<dbReference type="GO" id="GO:0005886">
    <property type="term" value="C:plasma membrane"/>
    <property type="evidence" value="ECO:0007669"/>
    <property type="project" value="UniProtKB-SubCell"/>
</dbReference>
<reference evidence="11 12" key="1">
    <citation type="submission" date="2018-06" db="EMBL/GenBank/DDBJ databases">
        <authorList>
            <consortium name="Pathogen Informatics"/>
            <person name="Doyle S."/>
        </authorList>
    </citation>
    <scope>NUCLEOTIDE SEQUENCE [LARGE SCALE GENOMIC DNA]</scope>
    <source>
        <strain evidence="11 12">NCTC4670</strain>
    </source>
</reference>
<proteinExistence type="inferred from homology"/>
<dbReference type="PANTHER" id="PTHR43869:SF1">
    <property type="entry name" value="GLYCINE BETAINE_PROLINE BETAINE TRANSPORT SYSTEM ATP-BINDING PROTEIN PROV"/>
    <property type="match status" value="1"/>
</dbReference>
<comment type="subcellular location">
    <subcellularLocation>
        <location evidence="8">Cell inner membrane</location>
        <topology evidence="8">Peripheral membrane protein</topology>
    </subcellularLocation>
</comment>
<dbReference type="AlphaFoldDB" id="A0A380JR78"/>
<dbReference type="InterPro" id="IPR005892">
    <property type="entry name" value="Gly-betaine_transp_ATP-bd"/>
</dbReference>
<keyword evidence="6 7" id="KW-0129">CBS domain</keyword>
<dbReference type="InterPro" id="IPR017871">
    <property type="entry name" value="ABC_transporter-like_CS"/>
</dbReference>
<dbReference type="EC" id="7.6.2.9" evidence="8"/>
<accession>A0A380JR78</accession>
<comment type="subunit">
    <text evidence="8">The complex is probably composed of two ATP-binding proteins, two transmembrane proteins and a solute-binding protein.</text>
</comment>
<evidence type="ECO:0000256" key="5">
    <source>
        <dbReference type="ARBA" id="ARBA00022970"/>
    </source>
</evidence>
<dbReference type="Gene3D" id="3.40.50.300">
    <property type="entry name" value="P-loop containing nucleotide triphosphate hydrolases"/>
    <property type="match status" value="1"/>
</dbReference>
<evidence type="ECO:0000259" key="10">
    <source>
        <dbReference type="PROSITE" id="PS51371"/>
    </source>
</evidence>
<organism evidence="11 12">
    <name type="scientific">Streptococcus dysgalactiae subsp. dysgalactiae</name>
    <dbReference type="NCBI Taxonomy" id="99822"/>
    <lineage>
        <taxon>Bacteria</taxon>
        <taxon>Bacillati</taxon>
        <taxon>Bacillota</taxon>
        <taxon>Bacilli</taxon>
        <taxon>Lactobacillales</taxon>
        <taxon>Streptococcaceae</taxon>
        <taxon>Streptococcus</taxon>
    </lineage>
</organism>
<evidence type="ECO:0000256" key="4">
    <source>
        <dbReference type="ARBA" id="ARBA00022840"/>
    </source>
</evidence>
<name>A0A380JR78_STRDY</name>
<feature type="domain" description="ABC transporter" evidence="9">
    <location>
        <begin position="29"/>
        <end position="265"/>
    </location>
</feature>
<keyword evidence="8" id="KW-0997">Cell inner membrane</keyword>
<dbReference type="Pfam" id="PF00571">
    <property type="entry name" value="CBS"/>
    <property type="match status" value="1"/>
</dbReference>
<dbReference type="SMART" id="SM00382">
    <property type="entry name" value="AAA"/>
    <property type="match status" value="1"/>
</dbReference>
<dbReference type="InterPro" id="IPR027417">
    <property type="entry name" value="P-loop_NTPase"/>
</dbReference>
<keyword evidence="8" id="KW-0472">Membrane</keyword>
<evidence type="ECO:0000256" key="3">
    <source>
        <dbReference type="ARBA" id="ARBA00022741"/>
    </source>
</evidence>
<dbReference type="NCBIfam" id="TIGR01186">
    <property type="entry name" value="proV"/>
    <property type="match status" value="1"/>
</dbReference>
<evidence type="ECO:0000259" key="9">
    <source>
        <dbReference type="PROSITE" id="PS50893"/>
    </source>
</evidence>
<evidence type="ECO:0000256" key="1">
    <source>
        <dbReference type="ARBA" id="ARBA00005417"/>
    </source>
</evidence>
<feature type="domain" description="CBS" evidence="10">
    <location>
        <begin position="340"/>
        <end position="395"/>
    </location>
</feature>
<evidence type="ECO:0000256" key="2">
    <source>
        <dbReference type="ARBA" id="ARBA00022448"/>
    </source>
</evidence>
<dbReference type="InterPro" id="IPR003593">
    <property type="entry name" value="AAA+_ATPase"/>
</dbReference>
<dbReference type="FunFam" id="3.40.50.300:FF:000201">
    <property type="entry name" value="Glycine betaine/L-proline ABC transporter ATP-binding protein"/>
    <property type="match status" value="1"/>
</dbReference>
<keyword evidence="2 8" id="KW-0813">Transport</keyword>
<dbReference type="RefSeq" id="WP_003052970.1">
    <property type="nucleotide sequence ID" value="NZ_JAIEZU010000019.1"/>
</dbReference>
<sequence length="398" mass="44299">MDTILEVKHLSKIFGKRQKAALEMVKAGKSKNEIFKKTGATVGVYDASFEVKEGEIFVIMGLSGSGKSTLVRMLNRLIEPSTGSILLGGKDISTMSAEQLREVRRHDINMVFQSFALFPHKTILENTEFGLELRGVPKEKRQELAERALDNSGLLDFKDQYPDQLSGGMQQRVGLARALANSPKILLMDEAFSALDPLIRREMQDELLDLQDSMKQTIIFISHDLNEALRIGDRIALMKDGQIMQIGTGEEILTNPANDFVREFVEDVDRSKVLTAQNIMIKPLTTTIELDGPQVALNRMHNEEVSMLMATNRRRQLVGSLTADAAIEARKKGLPLSEVIDRDVRTVSKDTVITDIMPLIYDSSAPIAVTDDNNRLLGVVIRGRVIEALANIPDEDLN</sequence>
<dbReference type="CDD" id="cd03294">
    <property type="entry name" value="ABC_Pro_Gly_Betaine"/>
    <property type="match status" value="1"/>
</dbReference>
<dbReference type="PROSITE" id="PS50893">
    <property type="entry name" value="ABC_TRANSPORTER_2"/>
    <property type="match status" value="1"/>
</dbReference>
<dbReference type="PANTHER" id="PTHR43869">
    <property type="entry name" value="GLYCINE BETAINE/PROLINE BETAINE TRANSPORT SYSTEM ATP-BINDING PROTEIN PROV"/>
    <property type="match status" value="1"/>
</dbReference>
<dbReference type="GO" id="GO:0031460">
    <property type="term" value="P:glycine betaine transport"/>
    <property type="evidence" value="ECO:0007669"/>
    <property type="project" value="InterPro"/>
</dbReference>
<dbReference type="SUPFAM" id="SSF52540">
    <property type="entry name" value="P-loop containing nucleoside triphosphate hydrolases"/>
    <property type="match status" value="1"/>
</dbReference>
<dbReference type="InterPro" id="IPR046342">
    <property type="entry name" value="CBS_dom_sf"/>
</dbReference>
<dbReference type="InterPro" id="IPR051921">
    <property type="entry name" value="ABC_osmolyte_uptake_ATP-bind"/>
</dbReference>
<dbReference type="GO" id="GO:0016887">
    <property type="term" value="F:ATP hydrolysis activity"/>
    <property type="evidence" value="ECO:0007669"/>
    <property type="project" value="UniProtKB-UniRule"/>
</dbReference>
<dbReference type="GO" id="GO:0015418">
    <property type="term" value="F:ABC-type quaternary ammonium compound transporting activity"/>
    <property type="evidence" value="ECO:0007669"/>
    <property type="project" value="UniProtKB-EC"/>
</dbReference>
<dbReference type="Proteomes" id="UP000254797">
    <property type="component" value="Unassembled WGS sequence"/>
</dbReference>
<evidence type="ECO:0000313" key="12">
    <source>
        <dbReference type="Proteomes" id="UP000254797"/>
    </source>
</evidence>
<protein>
    <recommendedName>
        <fullName evidence="8">Quaternary amine transport ATP-binding protein</fullName>
        <ecNumber evidence="8">7.6.2.9</ecNumber>
    </recommendedName>
</protein>
<dbReference type="InterPro" id="IPR000644">
    <property type="entry name" value="CBS_dom"/>
</dbReference>
<evidence type="ECO:0000256" key="6">
    <source>
        <dbReference type="ARBA" id="ARBA00023122"/>
    </source>
</evidence>
<dbReference type="SUPFAM" id="SSF54631">
    <property type="entry name" value="CBS-domain pair"/>
    <property type="match status" value="1"/>
</dbReference>
<evidence type="ECO:0000313" key="11">
    <source>
        <dbReference type="EMBL" id="SUN47046.1"/>
    </source>
</evidence>
<dbReference type="InterPro" id="IPR003439">
    <property type="entry name" value="ABC_transporter-like_ATP-bd"/>
</dbReference>
<keyword evidence="3 8" id="KW-0547">Nucleotide-binding</keyword>
<dbReference type="GO" id="GO:0006970">
    <property type="term" value="P:response to osmotic stress"/>
    <property type="evidence" value="ECO:0007669"/>
    <property type="project" value="UniProtKB-ARBA"/>
</dbReference>
<keyword evidence="5" id="KW-0029">Amino-acid transport</keyword>
<dbReference type="Gene3D" id="3.10.580.10">
    <property type="entry name" value="CBS-domain"/>
    <property type="match status" value="1"/>
</dbReference>
<dbReference type="GO" id="GO:0006865">
    <property type="term" value="P:amino acid transport"/>
    <property type="evidence" value="ECO:0007669"/>
    <property type="project" value="UniProtKB-UniRule"/>
</dbReference>
<dbReference type="PROSITE" id="PS51371">
    <property type="entry name" value="CBS"/>
    <property type="match status" value="1"/>
</dbReference>
<evidence type="ECO:0000256" key="8">
    <source>
        <dbReference type="RuleBase" id="RU369116"/>
    </source>
</evidence>
<dbReference type="EMBL" id="UHFG01000004">
    <property type="protein sequence ID" value="SUN47046.1"/>
    <property type="molecule type" value="Genomic_DNA"/>
</dbReference>
<keyword evidence="8" id="KW-1003">Cell membrane</keyword>
<keyword evidence="4 8" id="KW-0067">ATP-binding</keyword>
<comment type="similarity">
    <text evidence="1 8">Belongs to the ABC transporter superfamily.</text>
</comment>
<dbReference type="PROSITE" id="PS00211">
    <property type="entry name" value="ABC_TRANSPORTER_1"/>
    <property type="match status" value="1"/>
</dbReference>
<dbReference type="GO" id="GO:0005524">
    <property type="term" value="F:ATP binding"/>
    <property type="evidence" value="ECO:0007669"/>
    <property type="project" value="UniProtKB-UniRule"/>
</dbReference>
<dbReference type="Pfam" id="PF00005">
    <property type="entry name" value="ABC_tran"/>
    <property type="match status" value="1"/>
</dbReference>
<gene>
    <name evidence="11" type="primary">opuAA</name>
    <name evidence="11" type="ORF">NCTC4670_00191</name>
</gene>
<comment type="catalytic activity">
    <reaction evidence="8">
        <text>a quaternary ammonium(out) + ATP + H2O = a quaternary ammonium(in) + ADP + phosphate + H(+)</text>
        <dbReference type="Rhea" id="RHEA:11036"/>
        <dbReference type="ChEBI" id="CHEBI:15377"/>
        <dbReference type="ChEBI" id="CHEBI:15378"/>
        <dbReference type="ChEBI" id="CHEBI:30616"/>
        <dbReference type="ChEBI" id="CHEBI:35267"/>
        <dbReference type="ChEBI" id="CHEBI:43474"/>
        <dbReference type="ChEBI" id="CHEBI:456216"/>
    </reaction>
</comment>
<evidence type="ECO:0000256" key="7">
    <source>
        <dbReference type="PROSITE-ProRule" id="PRU00703"/>
    </source>
</evidence>